<reference evidence="5 6" key="1">
    <citation type="journal article" date="2014" name="Int. J. Syst. Evol. Microbiol.">
        <title>Complete genome sequence of Corynebacterium casei LMG S-19264T (=DSM 44701T), isolated from a smear-ripened cheese.</title>
        <authorList>
            <consortium name="US DOE Joint Genome Institute (JGI-PGF)"/>
            <person name="Walter F."/>
            <person name="Albersmeier A."/>
            <person name="Kalinowski J."/>
            <person name="Ruckert C."/>
        </authorList>
    </citation>
    <scope>NUCLEOTIDE SEQUENCE [LARGE SCALE GENOMIC DNA]</scope>
    <source>
        <strain evidence="5 6">KCTC 23968</strain>
    </source>
</reference>
<dbReference type="PANTHER" id="PTHR45024:SF2">
    <property type="entry name" value="SCP2 DOMAIN-CONTAINING PROTEIN"/>
    <property type="match status" value="1"/>
</dbReference>
<feature type="domain" description="Ketoreductase" evidence="4">
    <location>
        <begin position="9"/>
        <end position="205"/>
    </location>
</feature>
<dbReference type="AlphaFoldDB" id="A0A918KJI5"/>
<dbReference type="InterPro" id="IPR057326">
    <property type="entry name" value="KR_dom"/>
</dbReference>
<proteinExistence type="inferred from homology"/>
<dbReference type="Gene3D" id="3.40.50.720">
    <property type="entry name" value="NAD(P)-binding Rossmann-like Domain"/>
    <property type="match status" value="2"/>
</dbReference>
<protein>
    <submittedName>
        <fullName evidence="5">3-oxoacyl-ACP reductase</fullName>
    </submittedName>
</protein>
<comment type="similarity">
    <text evidence="1 3">Belongs to the short-chain dehydrogenases/reductases (SDR) family.</text>
</comment>
<accession>A0A918KJI5</accession>
<dbReference type="Pfam" id="PF00106">
    <property type="entry name" value="adh_short"/>
    <property type="match status" value="1"/>
</dbReference>
<dbReference type="InterPro" id="IPR051687">
    <property type="entry name" value="Peroxisomal_Beta-Oxidation"/>
</dbReference>
<name>A0A918KJI5_9PROT</name>
<organism evidence="5 6">
    <name type="scientific">Litorimonas cladophorae</name>
    <dbReference type="NCBI Taxonomy" id="1220491"/>
    <lineage>
        <taxon>Bacteria</taxon>
        <taxon>Pseudomonadati</taxon>
        <taxon>Pseudomonadota</taxon>
        <taxon>Alphaproteobacteria</taxon>
        <taxon>Maricaulales</taxon>
        <taxon>Robiginitomaculaceae</taxon>
    </lineage>
</organism>
<dbReference type="PANTHER" id="PTHR45024">
    <property type="entry name" value="DEHYDROGENASES, SHORT CHAIN"/>
    <property type="match status" value="1"/>
</dbReference>
<sequence>MSTVEFNNRVAIVTGAGGGLGRSHALALAARGVKVVVNDLGGSVDGTGGSETMAEKVVAEIIAAGGEAIANGANVTNEAEVQAMVDETIAKWGKIDILVNNAGILRDKSFSKMEMKDWDLVVAVHLKGSAVCTKAVWNHMKANGYGRIVMTTSSSGMYGNFGQTNYGAAKAGLSGFMRTLCLEGAKYDIRVNVLSPTARSRMTENLMPEEILEKLTVESVSAGLVYLVCDDAPNRMIMCAGAGGYSETKVFETQGINLSEGAQTAENVAKFIDKIRDTTGQEEFTNGGQQGAKFLTRIQKGEFTA</sequence>
<comment type="caution">
    <text evidence="5">The sequence shown here is derived from an EMBL/GenBank/DDBJ whole genome shotgun (WGS) entry which is preliminary data.</text>
</comment>
<keyword evidence="6" id="KW-1185">Reference proteome</keyword>
<dbReference type="Proteomes" id="UP000600865">
    <property type="component" value="Unassembled WGS sequence"/>
</dbReference>
<evidence type="ECO:0000259" key="4">
    <source>
        <dbReference type="SMART" id="SM00822"/>
    </source>
</evidence>
<dbReference type="RefSeq" id="WP_189582617.1">
    <property type="nucleotide sequence ID" value="NZ_BMYV01000001.1"/>
</dbReference>
<keyword evidence="2" id="KW-0560">Oxidoreductase</keyword>
<evidence type="ECO:0000256" key="3">
    <source>
        <dbReference type="RuleBase" id="RU000363"/>
    </source>
</evidence>
<evidence type="ECO:0000256" key="1">
    <source>
        <dbReference type="ARBA" id="ARBA00006484"/>
    </source>
</evidence>
<dbReference type="PROSITE" id="PS00061">
    <property type="entry name" value="ADH_SHORT"/>
    <property type="match status" value="1"/>
</dbReference>
<dbReference type="PRINTS" id="PR00081">
    <property type="entry name" value="GDHRDH"/>
</dbReference>
<dbReference type="GO" id="GO:0016491">
    <property type="term" value="F:oxidoreductase activity"/>
    <property type="evidence" value="ECO:0007669"/>
    <property type="project" value="UniProtKB-KW"/>
</dbReference>
<dbReference type="InterPro" id="IPR020904">
    <property type="entry name" value="Sc_DH/Rdtase_CS"/>
</dbReference>
<dbReference type="SMART" id="SM00822">
    <property type="entry name" value="PKS_KR"/>
    <property type="match status" value="1"/>
</dbReference>
<dbReference type="InterPro" id="IPR036291">
    <property type="entry name" value="NAD(P)-bd_dom_sf"/>
</dbReference>
<dbReference type="InterPro" id="IPR002347">
    <property type="entry name" value="SDR_fam"/>
</dbReference>
<dbReference type="EMBL" id="BMYV01000001">
    <property type="protein sequence ID" value="GGX63350.1"/>
    <property type="molecule type" value="Genomic_DNA"/>
</dbReference>
<gene>
    <name evidence="5" type="ORF">GCM10011309_11660</name>
</gene>
<dbReference type="SUPFAM" id="SSF51735">
    <property type="entry name" value="NAD(P)-binding Rossmann-fold domains"/>
    <property type="match status" value="1"/>
</dbReference>
<evidence type="ECO:0000313" key="5">
    <source>
        <dbReference type="EMBL" id="GGX63350.1"/>
    </source>
</evidence>
<evidence type="ECO:0000256" key="2">
    <source>
        <dbReference type="ARBA" id="ARBA00023002"/>
    </source>
</evidence>
<dbReference type="PRINTS" id="PR00080">
    <property type="entry name" value="SDRFAMILY"/>
</dbReference>
<evidence type="ECO:0000313" key="6">
    <source>
        <dbReference type="Proteomes" id="UP000600865"/>
    </source>
</evidence>